<protein>
    <recommendedName>
        <fullName evidence="2">Ubiquitin carboxyl-terminal hydrolase</fullName>
        <ecNumber evidence="2">3.4.19.12</ecNumber>
    </recommendedName>
</protein>
<feature type="domain" description="MINDY deubiquitinase" evidence="4">
    <location>
        <begin position="40"/>
        <end position="285"/>
    </location>
</feature>
<organism evidence="5">
    <name type="scientific">Ascaris suum</name>
    <name type="common">Pig roundworm</name>
    <name type="synonym">Ascaris lumbricoides</name>
    <dbReference type="NCBI Taxonomy" id="6253"/>
    <lineage>
        <taxon>Eukaryota</taxon>
        <taxon>Metazoa</taxon>
        <taxon>Ecdysozoa</taxon>
        <taxon>Nematoda</taxon>
        <taxon>Chromadorea</taxon>
        <taxon>Rhabditida</taxon>
        <taxon>Spirurina</taxon>
        <taxon>Ascaridomorpha</taxon>
        <taxon>Ascaridoidea</taxon>
        <taxon>Ascarididae</taxon>
        <taxon>Ascaris</taxon>
    </lineage>
</organism>
<keyword evidence="2" id="KW-0833">Ubl conjugation pathway</keyword>
<dbReference type="GO" id="GO:0071944">
    <property type="term" value="C:cell periphery"/>
    <property type="evidence" value="ECO:0007669"/>
    <property type="project" value="TreeGrafter"/>
</dbReference>
<accession>F1L7I0</accession>
<dbReference type="EMBL" id="JI173088">
    <property type="protein sequence ID" value="ADY46084.1"/>
    <property type="molecule type" value="mRNA"/>
</dbReference>
<evidence type="ECO:0000313" key="5">
    <source>
        <dbReference type="EMBL" id="ADY46084.1"/>
    </source>
</evidence>
<dbReference type="PANTHER" id="PTHR18063:SF6">
    <property type="entry name" value="UBIQUITIN CARBOXYL-TERMINAL HYDROLASE"/>
    <property type="match status" value="1"/>
</dbReference>
<dbReference type="InterPro" id="IPR007518">
    <property type="entry name" value="MINDY"/>
</dbReference>
<evidence type="ECO:0000256" key="1">
    <source>
        <dbReference type="ARBA" id="ARBA00006616"/>
    </source>
</evidence>
<reference evidence="5" key="1">
    <citation type="journal article" date="2011" name="Genome Res.">
        <title>Deep small RNA sequencing from the nematode Ascaris reveals conservation, functional diversification, and novel developmental profiles.</title>
        <authorList>
            <person name="Wang J."/>
            <person name="Czech B."/>
            <person name="Crunk A."/>
            <person name="Wallace A."/>
            <person name="Mitreva M."/>
            <person name="Hannon G.J."/>
            <person name="Davis R.E."/>
        </authorList>
    </citation>
    <scope>NUCLEOTIDE SEQUENCE</scope>
</reference>
<feature type="compositionally biased region" description="Basic and acidic residues" evidence="3">
    <location>
        <begin position="351"/>
        <end position="362"/>
    </location>
</feature>
<dbReference type="InterPro" id="IPR033979">
    <property type="entry name" value="MINDY_domain"/>
</dbReference>
<comment type="similarity">
    <text evidence="1 2">Belongs to the MINDY deubiquitinase family. FAM63 subfamily.</text>
</comment>
<dbReference type="GO" id="GO:0036435">
    <property type="term" value="F:K48-linked polyubiquitin modification-dependent protein binding"/>
    <property type="evidence" value="ECO:0007669"/>
    <property type="project" value="UniProtKB-UniRule"/>
</dbReference>
<dbReference type="EC" id="3.4.19.12" evidence="2"/>
<dbReference type="Pfam" id="PF04424">
    <property type="entry name" value="MINDY_DUB"/>
    <property type="match status" value="1"/>
</dbReference>
<feature type="compositionally biased region" description="Polar residues" evidence="3">
    <location>
        <begin position="334"/>
        <end position="348"/>
    </location>
</feature>
<feature type="compositionally biased region" description="Low complexity" evidence="3">
    <location>
        <begin position="317"/>
        <end position="333"/>
    </location>
</feature>
<dbReference type="GO" id="GO:0006508">
    <property type="term" value="P:proteolysis"/>
    <property type="evidence" value="ECO:0007669"/>
    <property type="project" value="UniProtKB-KW"/>
</dbReference>
<evidence type="ECO:0000256" key="2">
    <source>
        <dbReference type="RuleBase" id="RU367139"/>
    </source>
</evidence>
<keyword evidence="2" id="KW-0645">Protease</keyword>
<comment type="catalytic activity">
    <reaction evidence="2">
        <text>Thiol-dependent hydrolysis of ester, thioester, amide, peptide and isopeptide bonds formed by the C-terminal Gly of ubiquitin (a 76-residue protein attached to proteins as an intracellular targeting signal).</text>
        <dbReference type="EC" id="3.4.19.12"/>
    </reaction>
</comment>
<dbReference type="GO" id="GO:0071108">
    <property type="term" value="P:protein K48-linked deubiquitination"/>
    <property type="evidence" value="ECO:0007669"/>
    <property type="project" value="TreeGrafter"/>
</dbReference>
<evidence type="ECO:0000259" key="4">
    <source>
        <dbReference type="Pfam" id="PF04424"/>
    </source>
</evidence>
<keyword evidence="2" id="KW-0378">Hydrolase</keyword>
<dbReference type="AlphaFoldDB" id="F1L7I0"/>
<dbReference type="GO" id="GO:0005829">
    <property type="term" value="C:cytosol"/>
    <property type="evidence" value="ECO:0007669"/>
    <property type="project" value="TreeGrafter"/>
</dbReference>
<evidence type="ECO:0000256" key="3">
    <source>
        <dbReference type="SAM" id="MobiDB-lite"/>
    </source>
</evidence>
<dbReference type="GO" id="GO:0140934">
    <property type="term" value="F:histone deubiquitinase activity"/>
    <property type="evidence" value="ECO:0007669"/>
    <property type="project" value="UniProtKB-UniRule"/>
</dbReference>
<dbReference type="GO" id="GO:0016807">
    <property type="term" value="F:cysteine-type carboxypeptidase activity"/>
    <property type="evidence" value="ECO:0007669"/>
    <property type="project" value="TreeGrafter"/>
</dbReference>
<name>F1L7I0_ASCSU</name>
<dbReference type="GO" id="GO:0004843">
    <property type="term" value="F:cysteine-type deubiquitinase activity"/>
    <property type="evidence" value="ECO:0007669"/>
    <property type="project" value="UniProtKB-UniRule"/>
</dbReference>
<dbReference type="GO" id="GO:1990380">
    <property type="term" value="F:K48-linked deubiquitinase activity"/>
    <property type="evidence" value="ECO:0007669"/>
    <property type="project" value="UniProtKB-UniRule"/>
</dbReference>
<keyword evidence="2" id="KW-0788">Thiol protease</keyword>
<comment type="function">
    <text evidence="2">Hydrolase that can specifically remove 'Lys-48'-linked conjugated ubiquitin from proteins. Has exodeubiquitinase activity and has a preference for long polyubiquitin chains. May play a regulatory role at the level of protein turnover.</text>
</comment>
<dbReference type="PANTHER" id="PTHR18063">
    <property type="entry name" value="NF-E2 INDUCIBLE PROTEIN"/>
    <property type="match status" value="1"/>
</dbReference>
<sequence>MGGVRTRWRGCVGDGVELMATEVTEETTESNERSECVSNAYHVKWISFHGIMYGIVTQNENGPCPLVAVANVLLLKGQLGLPNKAECISERDLLQCIADCLLRLKPEGLNEGDALNYEQNMSDVLSLVPSLPRGLDVNVQFNGVNKFEYTTACAFFDLLGIPLLHGWVADPQQKELVRLLGNLGYNEVAERIVNGDQDTESCILADFLQSTASQLTVYGLFELNAALSDGQIAVLFRNNHFHTLYKHKDGLFVLVADQGFLNEPSVVWETLNSVDGSSVFVDASFNESRPADAKETSDHLLALALQEEESRREEEANALSRSTPIAPSSSTSSEGFVTSEASTPSTAKRSNKPDKSDRCIVL</sequence>
<proteinExistence type="evidence at transcript level"/>
<feature type="region of interest" description="Disordered" evidence="3">
    <location>
        <begin position="307"/>
        <end position="362"/>
    </location>
</feature>